<protein>
    <recommendedName>
        <fullName evidence="2">F-box domain-containing protein</fullName>
    </recommendedName>
</protein>
<evidence type="ECO:0000313" key="3">
    <source>
        <dbReference type="EMBL" id="OJD11183.1"/>
    </source>
</evidence>
<sequence>MLLQFPVEILFNIIDHLGSEALYTFARSNKSIANISIKRLHRLALENGETLLHVIARKGDTKFLELVLRRPEVVDFSKKDKWGRTPLLMATTKGHVEAVKLLLEAGTPA</sequence>
<dbReference type="PROSITE" id="PS50297">
    <property type="entry name" value="ANK_REP_REGION"/>
    <property type="match status" value="1"/>
</dbReference>
<feature type="repeat" description="ANK" evidence="1">
    <location>
        <begin position="82"/>
        <end position="109"/>
    </location>
</feature>
<dbReference type="Pfam" id="PF12796">
    <property type="entry name" value="Ank_2"/>
    <property type="match status" value="1"/>
</dbReference>
<keyword evidence="4" id="KW-1185">Reference proteome</keyword>
<accession>A0A1J9Q4J8</accession>
<evidence type="ECO:0000259" key="2">
    <source>
        <dbReference type="PROSITE" id="PS50181"/>
    </source>
</evidence>
<comment type="caution">
    <text evidence="3">The sequence shown here is derived from an EMBL/GenBank/DDBJ whole genome shotgun (WGS) entry which is preliminary data.</text>
</comment>
<dbReference type="InterPro" id="IPR002110">
    <property type="entry name" value="Ankyrin_rpt"/>
</dbReference>
<reference evidence="3 4" key="1">
    <citation type="submission" date="2015-07" db="EMBL/GenBank/DDBJ databases">
        <title>Emmonsia species relationships and genome sequence.</title>
        <authorList>
            <consortium name="The Broad Institute Genomics Platform"/>
            <person name="Cuomo C.A."/>
            <person name="Munoz J.F."/>
            <person name="Imamovic A."/>
            <person name="Priest M.E."/>
            <person name="Young S."/>
            <person name="Clay O.K."/>
            <person name="McEwen J.G."/>
        </authorList>
    </citation>
    <scope>NUCLEOTIDE SEQUENCE [LARGE SCALE GENOMIC DNA]</scope>
    <source>
        <strain evidence="3 4">UAMH 9510</strain>
    </source>
</reference>
<dbReference type="AlphaFoldDB" id="A0A1J9Q4J8"/>
<gene>
    <name evidence="3" type="ORF">AJ78_07997</name>
</gene>
<feature type="domain" description="F-box" evidence="2">
    <location>
        <begin position="1"/>
        <end position="35"/>
    </location>
</feature>
<dbReference type="Proteomes" id="UP000182235">
    <property type="component" value="Unassembled WGS sequence"/>
</dbReference>
<keyword evidence="1" id="KW-0040">ANK repeat</keyword>
<evidence type="ECO:0000256" key="1">
    <source>
        <dbReference type="PROSITE-ProRule" id="PRU00023"/>
    </source>
</evidence>
<dbReference type="SUPFAM" id="SSF48403">
    <property type="entry name" value="Ankyrin repeat"/>
    <property type="match status" value="1"/>
</dbReference>
<dbReference type="PROSITE" id="PS50088">
    <property type="entry name" value="ANK_REPEAT"/>
    <property type="match status" value="1"/>
</dbReference>
<organism evidence="3 4">
    <name type="scientific">Emergomyces pasteurianus Ep9510</name>
    <dbReference type="NCBI Taxonomy" id="1447872"/>
    <lineage>
        <taxon>Eukaryota</taxon>
        <taxon>Fungi</taxon>
        <taxon>Dikarya</taxon>
        <taxon>Ascomycota</taxon>
        <taxon>Pezizomycotina</taxon>
        <taxon>Eurotiomycetes</taxon>
        <taxon>Eurotiomycetidae</taxon>
        <taxon>Onygenales</taxon>
        <taxon>Ajellomycetaceae</taxon>
        <taxon>Emergomyces</taxon>
    </lineage>
</organism>
<evidence type="ECO:0000313" key="4">
    <source>
        <dbReference type="Proteomes" id="UP000182235"/>
    </source>
</evidence>
<proteinExistence type="predicted"/>
<dbReference type="PROSITE" id="PS50181">
    <property type="entry name" value="FBOX"/>
    <property type="match status" value="1"/>
</dbReference>
<dbReference type="InterPro" id="IPR001810">
    <property type="entry name" value="F-box_dom"/>
</dbReference>
<dbReference type="OrthoDB" id="4492562at2759"/>
<dbReference type="VEuPathDB" id="FungiDB:AJ78_07997"/>
<dbReference type="SMART" id="SM00248">
    <property type="entry name" value="ANK"/>
    <property type="match status" value="2"/>
</dbReference>
<dbReference type="Gene3D" id="1.25.40.20">
    <property type="entry name" value="Ankyrin repeat-containing domain"/>
    <property type="match status" value="1"/>
</dbReference>
<dbReference type="STRING" id="1447872.A0A1J9Q4J8"/>
<dbReference type="EMBL" id="LGRN01000595">
    <property type="protein sequence ID" value="OJD11183.1"/>
    <property type="molecule type" value="Genomic_DNA"/>
</dbReference>
<dbReference type="InterPro" id="IPR036770">
    <property type="entry name" value="Ankyrin_rpt-contain_sf"/>
</dbReference>
<name>A0A1J9Q4J8_9EURO</name>